<evidence type="ECO:0000256" key="1">
    <source>
        <dbReference type="SAM" id="MobiDB-lite"/>
    </source>
</evidence>
<name>A0AAT9HRR8_9ACTN</name>
<accession>A0AAT9HRR8</accession>
<dbReference type="AlphaFoldDB" id="A0AAT9HRR8"/>
<proteinExistence type="predicted"/>
<reference evidence="2" key="2">
    <citation type="submission" date="2024-07" db="EMBL/GenBank/DDBJ databases">
        <title>Streptomyces haneummycinica sp. nov., a new antibiotic-producing actinobacterium isolated from marine sediment.</title>
        <authorList>
            <person name="Uemura M."/>
            <person name="Hamada M."/>
            <person name="Hirano S."/>
            <person name="Kobayashi K."/>
            <person name="Ohshiro T."/>
            <person name="Kobayashi T."/>
            <person name="Terahara T."/>
        </authorList>
    </citation>
    <scope>NUCLEOTIDE SEQUENCE</scope>
    <source>
        <strain evidence="2">KM77-8</strain>
    </source>
</reference>
<protein>
    <submittedName>
        <fullName evidence="2">Uncharacterized protein</fullName>
    </submittedName>
</protein>
<sequence length="126" mass="12828">MSTGAGTPSFPAFGGGPSPSACPAFGGGPSPSACPAFGGGPSPSACPAFEDKARSGPEGVWGAAPWTGWEGAAGAWKWERCPLEGCRGGGVRAEWERCPLVGCRLRPPVPPWRHDCPQAAERGLPK</sequence>
<reference evidence="2" key="1">
    <citation type="submission" date="2024-06" db="EMBL/GenBank/DDBJ databases">
        <authorList>
            <consortium name="consrtm"/>
            <person name="Uemura M."/>
            <person name="Terahara T."/>
        </authorList>
    </citation>
    <scope>NUCLEOTIDE SEQUENCE</scope>
    <source>
        <strain evidence="2">KM77-8</strain>
    </source>
</reference>
<gene>
    <name evidence="2" type="ORF">SHKM778_64770</name>
</gene>
<dbReference type="EMBL" id="AP035768">
    <property type="protein sequence ID" value="BFO20089.1"/>
    <property type="molecule type" value="Genomic_DNA"/>
</dbReference>
<organism evidence="2">
    <name type="scientific">Streptomyces haneummycinicus</name>
    <dbReference type="NCBI Taxonomy" id="3074435"/>
    <lineage>
        <taxon>Bacteria</taxon>
        <taxon>Bacillati</taxon>
        <taxon>Actinomycetota</taxon>
        <taxon>Actinomycetes</taxon>
        <taxon>Kitasatosporales</taxon>
        <taxon>Streptomycetaceae</taxon>
        <taxon>Streptomyces</taxon>
    </lineage>
</organism>
<feature type="region of interest" description="Disordered" evidence="1">
    <location>
        <begin position="1"/>
        <end position="25"/>
    </location>
</feature>
<evidence type="ECO:0000313" key="2">
    <source>
        <dbReference type="EMBL" id="BFO20089.1"/>
    </source>
</evidence>